<dbReference type="Pfam" id="PF00155">
    <property type="entry name" value="Aminotran_1_2"/>
    <property type="match status" value="1"/>
</dbReference>
<dbReference type="CDD" id="cd07377">
    <property type="entry name" value="WHTH_GntR"/>
    <property type="match status" value="1"/>
</dbReference>
<organism evidence="7 8">
    <name type="scientific">Jannaschia aquimarina</name>
    <dbReference type="NCBI Taxonomy" id="935700"/>
    <lineage>
        <taxon>Bacteria</taxon>
        <taxon>Pseudomonadati</taxon>
        <taxon>Pseudomonadota</taxon>
        <taxon>Alphaproteobacteria</taxon>
        <taxon>Rhodobacterales</taxon>
        <taxon>Roseobacteraceae</taxon>
        <taxon>Jannaschia</taxon>
    </lineage>
</organism>
<dbReference type="Gene3D" id="1.10.10.10">
    <property type="entry name" value="Winged helix-like DNA-binding domain superfamily/Winged helix DNA-binding domain"/>
    <property type="match status" value="1"/>
</dbReference>
<dbReference type="GO" id="GO:0030170">
    <property type="term" value="F:pyridoxal phosphate binding"/>
    <property type="evidence" value="ECO:0007669"/>
    <property type="project" value="InterPro"/>
</dbReference>
<keyword evidence="4" id="KW-0238">DNA-binding</keyword>
<dbReference type="GO" id="GO:0003700">
    <property type="term" value="F:DNA-binding transcription factor activity"/>
    <property type="evidence" value="ECO:0007669"/>
    <property type="project" value="InterPro"/>
</dbReference>
<dbReference type="GO" id="GO:0003677">
    <property type="term" value="F:DNA binding"/>
    <property type="evidence" value="ECO:0007669"/>
    <property type="project" value="UniProtKB-KW"/>
</dbReference>
<dbReference type="InterPro" id="IPR036388">
    <property type="entry name" value="WH-like_DNA-bd_sf"/>
</dbReference>
<dbReference type="GO" id="GO:0047536">
    <property type="term" value="F:2-aminoadipate transaminase activity"/>
    <property type="evidence" value="ECO:0007669"/>
    <property type="project" value="UniProtKB-EC"/>
</dbReference>
<dbReference type="SMART" id="SM00345">
    <property type="entry name" value="HTH_GNTR"/>
    <property type="match status" value="1"/>
</dbReference>
<dbReference type="RefSeq" id="WP_043920358.1">
    <property type="nucleotide sequence ID" value="NZ_FZPF01000013.1"/>
</dbReference>
<proteinExistence type="inferred from homology"/>
<dbReference type="PATRIC" id="fig|935700.4.peg.3709"/>
<evidence type="ECO:0000256" key="2">
    <source>
        <dbReference type="ARBA" id="ARBA00022898"/>
    </source>
</evidence>
<dbReference type="PANTHER" id="PTHR46577:SF1">
    <property type="entry name" value="HTH-TYPE TRANSCRIPTIONAL REGULATORY PROTEIN GABR"/>
    <property type="match status" value="1"/>
</dbReference>
<comment type="caution">
    <text evidence="7">The sequence shown here is derived from an EMBL/GenBank/DDBJ whole genome shotgun (WGS) entry which is preliminary data.</text>
</comment>
<dbReference type="STRING" id="935700.jaqu_35980"/>
<dbReference type="EMBL" id="JYFE01000068">
    <property type="protein sequence ID" value="KIT14656.1"/>
    <property type="molecule type" value="Genomic_DNA"/>
</dbReference>
<dbReference type="InterPro" id="IPR015422">
    <property type="entry name" value="PyrdxlP-dep_Trfase_small"/>
</dbReference>
<evidence type="ECO:0000259" key="6">
    <source>
        <dbReference type="PROSITE" id="PS50949"/>
    </source>
</evidence>
<dbReference type="InterPro" id="IPR015424">
    <property type="entry name" value="PyrdxlP-dep_Trfase"/>
</dbReference>
<dbReference type="InterPro" id="IPR015421">
    <property type="entry name" value="PyrdxlP-dep_Trfase_major"/>
</dbReference>
<keyword evidence="2" id="KW-0663">Pyridoxal phosphate</keyword>
<evidence type="ECO:0000256" key="4">
    <source>
        <dbReference type="ARBA" id="ARBA00023125"/>
    </source>
</evidence>
<keyword evidence="7" id="KW-0032">Aminotransferase</keyword>
<dbReference type="InterPro" id="IPR004839">
    <property type="entry name" value="Aminotransferase_I/II_large"/>
</dbReference>
<dbReference type="CDD" id="cd00609">
    <property type="entry name" value="AAT_like"/>
    <property type="match status" value="1"/>
</dbReference>
<dbReference type="InterPro" id="IPR000524">
    <property type="entry name" value="Tscrpt_reg_HTH_GntR"/>
</dbReference>
<dbReference type="Pfam" id="PF00392">
    <property type="entry name" value="GntR"/>
    <property type="match status" value="1"/>
</dbReference>
<evidence type="ECO:0000256" key="3">
    <source>
        <dbReference type="ARBA" id="ARBA00023015"/>
    </source>
</evidence>
<dbReference type="InterPro" id="IPR036390">
    <property type="entry name" value="WH_DNA-bd_sf"/>
</dbReference>
<keyword evidence="3" id="KW-0805">Transcription regulation</keyword>
<dbReference type="SUPFAM" id="SSF53383">
    <property type="entry name" value="PLP-dependent transferases"/>
    <property type="match status" value="1"/>
</dbReference>
<name>A0A0D1ECK0_9RHOB</name>
<accession>A0A0D1ECK0</accession>
<sequence length="477" mass="52260">MVTITDENVIEVEFGSDPRPKYVVLEGAVRAAIERGRLTPGTRLPPVRDLAWRVGVTPGTVARVYRSLTEEGVLEAAVGRGTFVAEPGPPAPIYQEFQALAVDATPHKTGGDNYAVNLLSPHLPSVGQTYLIRDLLAEVAQDPPSGLMHYPVHASERPAREAAAAFLQNPMLGPVEPDDIALTHGGQHGIALVLQAVLRGRRPVVLLEELAYPGFRRMAEMLRAEIATVAIDEQGIVPEAFEQAVRRSDVQILCTSPDVQNPTCAHMPEDRRRRIAAIAREADIQILEDDCYMMEKAKLPTYRLLAPERTWHVSSIAKTITPALRLGFALAPPERRLALQRAAEYNSFGLATPMSDLAAKLLVHSDLPALMEETRDVVRRYVEVAARVLEGHDLKWRPDVSFVWLNLPSGWRASAFCRAAEAAGIKIRAAEEYADRDANAPHAVRFAVNAGVSLASFEAAMIRLRDLLDHPPEGLGV</sequence>
<dbReference type="SUPFAM" id="SSF46785">
    <property type="entry name" value="Winged helix' DNA-binding domain"/>
    <property type="match status" value="1"/>
</dbReference>
<dbReference type="Gene3D" id="3.40.640.10">
    <property type="entry name" value="Type I PLP-dependent aspartate aminotransferase-like (Major domain)"/>
    <property type="match status" value="1"/>
</dbReference>
<dbReference type="OrthoDB" id="9804020at2"/>
<dbReference type="EC" id="2.6.1.39" evidence="7"/>
<dbReference type="PANTHER" id="PTHR46577">
    <property type="entry name" value="HTH-TYPE TRANSCRIPTIONAL REGULATORY PROTEIN GABR"/>
    <property type="match status" value="1"/>
</dbReference>
<keyword evidence="7" id="KW-0808">Transferase</keyword>
<dbReference type="InterPro" id="IPR051446">
    <property type="entry name" value="HTH_trans_reg/aminotransferase"/>
</dbReference>
<protein>
    <submittedName>
        <fullName evidence="7">LysN protein</fullName>
        <ecNumber evidence="7">2.6.1.39</ecNumber>
    </submittedName>
</protein>
<keyword evidence="5" id="KW-0804">Transcription</keyword>
<reference evidence="7 8" key="1">
    <citation type="submission" date="2015-02" db="EMBL/GenBank/DDBJ databases">
        <title>Genome Sequence of Jannaschia aquimarina DSM28248, a member of the Roseobacter clade.</title>
        <authorList>
            <person name="Voget S."/>
            <person name="Daniel R."/>
        </authorList>
    </citation>
    <scope>NUCLEOTIDE SEQUENCE [LARGE SCALE GENOMIC DNA]</scope>
    <source>
        <strain evidence="7 8">GSW-M26</strain>
    </source>
</reference>
<gene>
    <name evidence="7" type="primary">lysN</name>
    <name evidence="7" type="ORF">jaqu_35980</name>
</gene>
<dbReference type="PROSITE" id="PS50949">
    <property type="entry name" value="HTH_GNTR"/>
    <property type="match status" value="1"/>
</dbReference>
<evidence type="ECO:0000256" key="5">
    <source>
        <dbReference type="ARBA" id="ARBA00023163"/>
    </source>
</evidence>
<comment type="similarity">
    <text evidence="1">In the C-terminal section; belongs to the class-I pyridoxal-phosphate-dependent aminotransferase family.</text>
</comment>
<dbReference type="Proteomes" id="UP000032232">
    <property type="component" value="Unassembled WGS sequence"/>
</dbReference>
<feature type="domain" description="HTH gntR-type" evidence="6">
    <location>
        <begin position="19"/>
        <end position="87"/>
    </location>
</feature>
<evidence type="ECO:0000313" key="7">
    <source>
        <dbReference type="EMBL" id="KIT14656.1"/>
    </source>
</evidence>
<dbReference type="AlphaFoldDB" id="A0A0D1ECK0"/>
<dbReference type="Gene3D" id="3.90.1150.10">
    <property type="entry name" value="Aspartate Aminotransferase, domain 1"/>
    <property type="match status" value="1"/>
</dbReference>
<evidence type="ECO:0000313" key="8">
    <source>
        <dbReference type="Proteomes" id="UP000032232"/>
    </source>
</evidence>
<keyword evidence="8" id="KW-1185">Reference proteome</keyword>
<evidence type="ECO:0000256" key="1">
    <source>
        <dbReference type="ARBA" id="ARBA00005384"/>
    </source>
</evidence>